<dbReference type="Proteomes" id="UP000625283">
    <property type="component" value="Unassembled WGS sequence"/>
</dbReference>
<keyword evidence="3" id="KW-1185">Reference proteome</keyword>
<keyword evidence="1" id="KW-1133">Transmembrane helix</keyword>
<dbReference type="EMBL" id="JAERTY010000009">
    <property type="protein sequence ID" value="MBL1410215.1"/>
    <property type="molecule type" value="Genomic_DNA"/>
</dbReference>
<comment type="caution">
    <text evidence="2">The sequence shown here is derived from an EMBL/GenBank/DDBJ whole genome shotgun (WGS) entry which is preliminary data.</text>
</comment>
<sequence length="133" mass="14952">MNKEANKSRLCNLCSSRHALLPKRFPRSPWLFPNPSTGNPCLLQDVLPWDGSVTAFDSICYKVVFKYCLLIAGFFLLLTGSKTALAYLAVEVDIVYTNPHILHYLQRIPVFSMDSSAGDLGAALTLWRDWSNK</sequence>
<name>A0ABS1R7H2_9SPHI</name>
<protein>
    <submittedName>
        <fullName evidence="2">Uncharacterized protein</fullName>
    </submittedName>
</protein>
<feature type="transmembrane region" description="Helical" evidence="1">
    <location>
        <begin position="67"/>
        <end position="90"/>
    </location>
</feature>
<keyword evidence="1" id="KW-0812">Transmembrane</keyword>
<proteinExistence type="predicted"/>
<evidence type="ECO:0000256" key="1">
    <source>
        <dbReference type="SAM" id="Phobius"/>
    </source>
</evidence>
<dbReference type="RefSeq" id="WP_202103920.1">
    <property type="nucleotide sequence ID" value="NZ_JAERTY010000009.1"/>
</dbReference>
<gene>
    <name evidence="2" type="ORF">JKG61_15785</name>
</gene>
<accession>A0ABS1R7H2</accession>
<evidence type="ECO:0000313" key="3">
    <source>
        <dbReference type="Proteomes" id="UP000625283"/>
    </source>
</evidence>
<reference evidence="2 3" key="1">
    <citation type="submission" date="2021-01" db="EMBL/GenBank/DDBJ databases">
        <title>C459-1 draft genome sequence.</title>
        <authorList>
            <person name="Zhang X.-F."/>
        </authorList>
    </citation>
    <scope>NUCLEOTIDE SEQUENCE [LARGE SCALE GENOMIC DNA]</scope>
    <source>
        <strain evidence="3">C459-1</strain>
    </source>
</reference>
<keyword evidence="1" id="KW-0472">Membrane</keyword>
<evidence type="ECO:0000313" key="2">
    <source>
        <dbReference type="EMBL" id="MBL1410215.1"/>
    </source>
</evidence>
<organism evidence="2 3">
    <name type="scientific">Sphingobacterium faecale</name>
    <dbReference type="NCBI Taxonomy" id="2803775"/>
    <lineage>
        <taxon>Bacteria</taxon>
        <taxon>Pseudomonadati</taxon>
        <taxon>Bacteroidota</taxon>
        <taxon>Sphingobacteriia</taxon>
        <taxon>Sphingobacteriales</taxon>
        <taxon>Sphingobacteriaceae</taxon>
        <taxon>Sphingobacterium</taxon>
    </lineage>
</organism>